<feature type="transmembrane region" description="Helical" evidence="1">
    <location>
        <begin position="161"/>
        <end position="182"/>
    </location>
</feature>
<gene>
    <name evidence="3" type="ORF">SAMN04487901_105117</name>
</gene>
<feature type="transmembrane region" description="Helical" evidence="1">
    <location>
        <begin position="225"/>
        <end position="246"/>
    </location>
</feature>
<dbReference type="Proteomes" id="UP000198779">
    <property type="component" value="Unassembled WGS sequence"/>
</dbReference>
<protein>
    <submittedName>
        <fullName evidence="3">Fucose 4-O-acetylase</fullName>
    </submittedName>
</protein>
<dbReference type="Pfam" id="PF01757">
    <property type="entry name" value="Acyl_transf_3"/>
    <property type="match status" value="1"/>
</dbReference>
<dbReference type="InterPro" id="IPR002656">
    <property type="entry name" value="Acyl_transf_3_dom"/>
</dbReference>
<evidence type="ECO:0000313" key="4">
    <source>
        <dbReference type="Proteomes" id="UP000198779"/>
    </source>
</evidence>
<feature type="transmembrane region" description="Helical" evidence="1">
    <location>
        <begin position="138"/>
        <end position="155"/>
    </location>
</feature>
<name>A0A1G7V778_9BACT</name>
<dbReference type="PANTHER" id="PTHR37312:SF1">
    <property type="entry name" value="MEMBRANE-BOUND ACYLTRANSFERASE YKRP-RELATED"/>
    <property type="match status" value="1"/>
</dbReference>
<sequence>MLMVLGHTFFSVYGYTVIYMFHMPLFFFLSGYCFRVSHLEDFRNYAQKRVSRIYVPFVKWSLIFLLLHNIFFHLNIYNDTFGFEGEVSQLYSVSDYLKKTFFIFFCLSGNEQLLGGYWFLHTMFFASFIFYGLLKLKIPIIGGVVTLLLSVLLYFKGIPVVNIYCGPKELFAVSCMMAGYLYKSYSIEEIVDKYSMLVLLGCALLLLLGSVYWRGDMLDMIWTHTIPYFISAIAGSIVVMMVSKYLTGKTHRLSSFISNIGNKTIEILTWHFLSFKIVSLIIIAYYGLPIEQLAEFPVLRPYNTQGWWIGYLVVGVAVPVIGSGLKHNLCKGIKK</sequence>
<evidence type="ECO:0000256" key="1">
    <source>
        <dbReference type="SAM" id="Phobius"/>
    </source>
</evidence>
<feature type="transmembrane region" description="Helical" evidence="1">
    <location>
        <begin position="194"/>
        <end position="213"/>
    </location>
</feature>
<dbReference type="EMBL" id="FNCQ01000005">
    <property type="protein sequence ID" value="SDG55438.1"/>
    <property type="molecule type" value="Genomic_DNA"/>
</dbReference>
<evidence type="ECO:0000259" key="2">
    <source>
        <dbReference type="Pfam" id="PF01757"/>
    </source>
</evidence>
<feature type="transmembrane region" description="Helical" evidence="1">
    <location>
        <begin position="53"/>
        <end position="74"/>
    </location>
</feature>
<dbReference type="AlphaFoldDB" id="A0A1G7V778"/>
<keyword evidence="1" id="KW-1133">Transmembrane helix</keyword>
<dbReference type="PANTHER" id="PTHR37312">
    <property type="entry name" value="MEMBRANE-BOUND ACYLTRANSFERASE YKRP-RELATED"/>
    <property type="match status" value="1"/>
</dbReference>
<keyword evidence="1" id="KW-0812">Transmembrane</keyword>
<feature type="transmembrane region" description="Helical" evidence="1">
    <location>
        <begin position="12"/>
        <end position="32"/>
    </location>
</feature>
<feature type="transmembrane region" description="Helical" evidence="1">
    <location>
        <begin position="308"/>
        <end position="325"/>
    </location>
</feature>
<feature type="transmembrane region" description="Helical" evidence="1">
    <location>
        <begin position="114"/>
        <end position="131"/>
    </location>
</feature>
<accession>A0A1G7V778</accession>
<proteinExistence type="predicted"/>
<evidence type="ECO:0000313" key="3">
    <source>
        <dbReference type="EMBL" id="SDG55438.1"/>
    </source>
</evidence>
<feature type="domain" description="Acyltransferase 3" evidence="2">
    <location>
        <begin position="2"/>
        <end position="321"/>
    </location>
</feature>
<keyword evidence="4" id="KW-1185">Reference proteome</keyword>
<dbReference type="InterPro" id="IPR052734">
    <property type="entry name" value="Nod_factor_acetyltransferase"/>
</dbReference>
<keyword evidence="1" id="KW-0472">Membrane</keyword>
<organism evidence="3 4">
    <name type="scientific">Prevotella communis</name>
    <dbReference type="NCBI Taxonomy" id="2913614"/>
    <lineage>
        <taxon>Bacteria</taxon>
        <taxon>Pseudomonadati</taxon>
        <taxon>Bacteroidota</taxon>
        <taxon>Bacteroidia</taxon>
        <taxon>Bacteroidales</taxon>
        <taxon>Prevotellaceae</taxon>
        <taxon>Prevotella</taxon>
    </lineage>
</organism>
<reference evidence="4" key="1">
    <citation type="submission" date="2016-10" db="EMBL/GenBank/DDBJ databases">
        <authorList>
            <person name="Varghese N."/>
            <person name="Submissions S."/>
        </authorList>
    </citation>
    <scope>NUCLEOTIDE SEQUENCE [LARGE SCALE GENOMIC DNA]</scope>
    <source>
        <strain evidence="4">BP1-148</strain>
    </source>
</reference>
<feature type="transmembrane region" description="Helical" evidence="1">
    <location>
        <begin position="267"/>
        <end position="288"/>
    </location>
</feature>
<dbReference type="STRING" id="645274.SAMN04487901_105117"/>
<dbReference type="GO" id="GO:0016747">
    <property type="term" value="F:acyltransferase activity, transferring groups other than amino-acyl groups"/>
    <property type="evidence" value="ECO:0007669"/>
    <property type="project" value="InterPro"/>
</dbReference>